<feature type="non-terminal residue" evidence="1">
    <location>
        <position position="1"/>
    </location>
</feature>
<accession>A0A0D0E277</accession>
<name>A0A0D0E277_9AGAM</name>
<dbReference type="AlphaFoldDB" id="A0A0D0E277"/>
<keyword evidence="2" id="KW-1185">Reference proteome</keyword>
<evidence type="ECO:0000313" key="2">
    <source>
        <dbReference type="Proteomes" id="UP000054538"/>
    </source>
</evidence>
<proteinExistence type="predicted"/>
<gene>
    <name evidence="1" type="ORF">PAXRUDRAFT_150932</name>
</gene>
<dbReference type="InParanoid" id="A0A0D0E277"/>
<evidence type="ECO:0000313" key="1">
    <source>
        <dbReference type="EMBL" id="KIK90870.1"/>
    </source>
</evidence>
<organism evidence="1 2">
    <name type="scientific">Paxillus rubicundulus Ve08.2h10</name>
    <dbReference type="NCBI Taxonomy" id="930991"/>
    <lineage>
        <taxon>Eukaryota</taxon>
        <taxon>Fungi</taxon>
        <taxon>Dikarya</taxon>
        <taxon>Basidiomycota</taxon>
        <taxon>Agaricomycotina</taxon>
        <taxon>Agaricomycetes</taxon>
        <taxon>Agaricomycetidae</taxon>
        <taxon>Boletales</taxon>
        <taxon>Paxilineae</taxon>
        <taxon>Paxillaceae</taxon>
        <taxon>Paxillus</taxon>
    </lineage>
</organism>
<dbReference type="HOGENOM" id="CLU_2948198_0_0_1"/>
<reference evidence="2" key="2">
    <citation type="submission" date="2015-01" db="EMBL/GenBank/DDBJ databases">
        <title>Evolutionary Origins and Diversification of the Mycorrhizal Mutualists.</title>
        <authorList>
            <consortium name="DOE Joint Genome Institute"/>
            <consortium name="Mycorrhizal Genomics Consortium"/>
            <person name="Kohler A."/>
            <person name="Kuo A."/>
            <person name="Nagy L.G."/>
            <person name="Floudas D."/>
            <person name="Copeland A."/>
            <person name="Barry K.W."/>
            <person name="Cichocki N."/>
            <person name="Veneault-Fourrey C."/>
            <person name="LaButti K."/>
            <person name="Lindquist E.A."/>
            <person name="Lipzen A."/>
            <person name="Lundell T."/>
            <person name="Morin E."/>
            <person name="Murat C."/>
            <person name="Riley R."/>
            <person name="Ohm R."/>
            <person name="Sun H."/>
            <person name="Tunlid A."/>
            <person name="Henrissat B."/>
            <person name="Grigoriev I.V."/>
            <person name="Hibbett D.S."/>
            <person name="Martin F."/>
        </authorList>
    </citation>
    <scope>NUCLEOTIDE SEQUENCE [LARGE SCALE GENOMIC DNA]</scope>
    <source>
        <strain evidence="2">Ve08.2h10</strain>
    </source>
</reference>
<dbReference type="Proteomes" id="UP000054538">
    <property type="component" value="Unassembled WGS sequence"/>
</dbReference>
<sequence length="60" mass="6918">ISPDIIAVQGQWTSQAFLYYWHQVEPILPLFIYSSINIICLQHVDATMSAFAHCHNIPQF</sequence>
<protein>
    <submittedName>
        <fullName evidence="1">Uncharacterized protein</fullName>
    </submittedName>
</protein>
<reference evidence="1 2" key="1">
    <citation type="submission" date="2014-04" db="EMBL/GenBank/DDBJ databases">
        <authorList>
            <consortium name="DOE Joint Genome Institute"/>
            <person name="Kuo A."/>
            <person name="Kohler A."/>
            <person name="Jargeat P."/>
            <person name="Nagy L.G."/>
            <person name="Floudas D."/>
            <person name="Copeland A."/>
            <person name="Barry K.W."/>
            <person name="Cichocki N."/>
            <person name="Veneault-Fourrey C."/>
            <person name="LaButti K."/>
            <person name="Lindquist E.A."/>
            <person name="Lipzen A."/>
            <person name="Lundell T."/>
            <person name="Morin E."/>
            <person name="Murat C."/>
            <person name="Sun H."/>
            <person name="Tunlid A."/>
            <person name="Henrissat B."/>
            <person name="Grigoriev I.V."/>
            <person name="Hibbett D.S."/>
            <person name="Martin F."/>
            <person name="Nordberg H.P."/>
            <person name="Cantor M.N."/>
            <person name="Hua S.X."/>
        </authorList>
    </citation>
    <scope>NUCLEOTIDE SEQUENCE [LARGE SCALE GENOMIC DNA]</scope>
    <source>
        <strain evidence="1 2">Ve08.2h10</strain>
    </source>
</reference>
<dbReference type="EMBL" id="KN825459">
    <property type="protein sequence ID" value="KIK90870.1"/>
    <property type="molecule type" value="Genomic_DNA"/>
</dbReference>